<sequence>MKGFKEFLLQGNLIELAVAFIIGTAFAEVVSTFAGIITDLIGLVFSVDAFSSTAIAGVNVGAFITALIMFFITAAVLYFGVVTPYQKYKKMRGLEESAEKSEADLLVEIRDLLAGR</sequence>
<evidence type="ECO:0000256" key="5">
    <source>
        <dbReference type="SAM" id="Phobius"/>
    </source>
</evidence>
<proteinExistence type="predicted"/>
<dbReference type="Gene3D" id="1.10.1200.120">
    <property type="entry name" value="Large-conductance mechanosensitive channel, MscL, domain 1"/>
    <property type="match status" value="1"/>
</dbReference>
<dbReference type="EMBL" id="VFOR01000002">
    <property type="protein sequence ID" value="TQL57911.1"/>
    <property type="molecule type" value="Genomic_DNA"/>
</dbReference>
<dbReference type="InterPro" id="IPR036019">
    <property type="entry name" value="MscL_channel"/>
</dbReference>
<dbReference type="GO" id="GO:0008381">
    <property type="term" value="F:mechanosensitive monoatomic ion channel activity"/>
    <property type="evidence" value="ECO:0007669"/>
    <property type="project" value="TreeGrafter"/>
</dbReference>
<dbReference type="OrthoDB" id="9810350at2"/>
<dbReference type="PANTHER" id="PTHR30266:SF2">
    <property type="entry name" value="LARGE-CONDUCTANCE MECHANOSENSITIVE CHANNEL"/>
    <property type="match status" value="1"/>
</dbReference>
<feature type="transmembrane region" description="Helical" evidence="5">
    <location>
        <begin position="12"/>
        <end position="37"/>
    </location>
</feature>
<evidence type="ECO:0000313" key="6">
    <source>
        <dbReference type="EMBL" id="TQL57911.1"/>
    </source>
</evidence>
<dbReference type="Proteomes" id="UP000316196">
    <property type="component" value="Unassembled WGS sequence"/>
</dbReference>
<keyword evidence="4 5" id="KW-0472">Membrane</keyword>
<evidence type="ECO:0000313" key="7">
    <source>
        <dbReference type="Proteomes" id="UP000316196"/>
    </source>
</evidence>
<feature type="transmembrane region" description="Helical" evidence="5">
    <location>
        <begin position="57"/>
        <end position="82"/>
    </location>
</feature>
<organism evidence="6 7">
    <name type="scientific">Propioniferax innocua</name>
    <dbReference type="NCBI Taxonomy" id="1753"/>
    <lineage>
        <taxon>Bacteria</taxon>
        <taxon>Bacillati</taxon>
        <taxon>Actinomycetota</taxon>
        <taxon>Actinomycetes</taxon>
        <taxon>Propionibacteriales</taxon>
        <taxon>Propionibacteriaceae</taxon>
        <taxon>Propioniferax</taxon>
    </lineage>
</organism>
<keyword evidence="2 5" id="KW-0812">Transmembrane</keyword>
<name>A0A542ZCB6_9ACTN</name>
<keyword evidence="3 5" id="KW-1133">Transmembrane helix</keyword>
<evidence type="ECO:0000256" key="2">
    <source>
        <dbReference type="ARBA" id="ARBA00022692"/>
    </source>
</evidence>
<reference evidence="6 7" key="1">
    <citation type="submission" date="2019-06" db="EMBL/GenBank/DDBJ databases">
        <title>Sequencing the genomes of 1000 actinobacteria strains.</title>
        <authorList>
            <person name="Klenk H.-P."/>
        </authorList>
    </citation>
    <scope>NUCLEOTIDE SEQUENCE [LARGE SCALE GENOMIC DNA]</scope>
    <source>
        <strain evidence="6 7">DSM 8251</strain>
    </source>
</reference>
<dbReference type="Pfam" id="PF01741">
    <property type="entry name" value="MscL"/>
    <property type="match status" value="1"/>
</dbReference>
<dbReference type="SUPFAM" id="SSF81330">
    <property type="entry name" value="Gated mechanosensitive channel"/>
    <property type="match status" value="1"/>
</dbReference>
<comment type="caution">
    <text evidence="6">The sequence shown here is derived from an EMBL/GenBank/DDBJ whole genome shotgun (WGS) entry which is preliminary data.</text>
</comment>
<evidence type="ECO:0000256" key="4">
    <source>
        <dbReference type="ARBA" id="ARBA00023136"/>
    </source>
</evidence>
<evidence type="ECO:0000256" key="1">
    <source>
        <dbReference type="ARBA" id="ARBA00004141"/>
    </source>
</evidence>
<accession>A0A542ZCB6</accession>
<protein>
    <submittedName>
        <fullName evidence="6">Large conductance mechanosensitive channel</fullName>
    </submittedName>
</protein>
<gene>
    <name evidence="6" type="ORF">FB460_1758</name>
</gene>
<dbReference type="GO" id="GO:0016020">
    <property type="term" value="C:membrane"/>
    <property type="evidence" value="ECO:0007669"/>
    <property type="project" value="UniProtKB-SubCell"/>
</dbReference>
<evidence type="ECO:0000256" key="3">
    <source>
        <dbReference type="ARBA" id="ARBA00022989"/>
    </source>
</evidence>
<dbReference type="InterPro" id="IPR037673">
    <property type="entry name" value="MSC/AndL"/>
</dbReference>
<comment type="subcellular location">
    <subcellularLocation>
        <location evidence="1">Membrane</location>
        <topology evidence="1">Multi-pass membrane protein</topology>
    </subcellularLocation>
</comment>
<dbReference type="AlphaFoldDB" id="A0A542ZCB6"/>
<keyword evidence="7" id="KW-1185">Reference proteome</keyword>
<dbReference type="PANTHER" id="PTHR30266">
    <property type="entry name" value="MECHANOSENSITIVE CHANNEL MSCL"/>
    <property type="match status" value="1"/>
</dbReference>
<dbReference type="RefSeq" id="WP_142093730.1">
    <property type="nucleotide sequence ID" value="NZ_BAAAMD010000004.1"/>
</dbReference>